<protein>
    <submittedName>
        <fullName evidence="6">AAA+ family ATPase</fullName>
    </submittedName>
</protein>
<dbReference type="Pfam" id="PF00004">
    <property type="entry name" value="AAA"/>
    <property type="match status" value="1"/>
</dbReference>
<dbReference type="Gene3D" id="3.40.50.300">
    <property type="entry name" value="P-loop containing nucleotide triphosphate hydrolases"/>
    <property type="match status" value="1"/>
</dbReference>
<feature type="domain" description="AAA+ ATPase" evidence="5">
    <location>
        <begin position="532"/>
        <end position="660"/>
    </location>
</feature>
<dbReference type="GO" id="GO:0005524">
    <property type="term" value="F:ATP binding"/>
    <property type="evidence" value="ECO:0007669"/>
    <property type="project" value="UniProtKB-KW"/>
</dbReference>
<dbReference type="InterPro" id="IPR050221">
    <property type="entry name" value="26S_Proteasome_ATPase"/>
</dbReference>
<feature type="region of interest" description="Disordered" evidence="4">
    <location>
        <begin position="1"/>
        <end position="62"/>
    </location>
</feature>
<evidence type="ECO:0000313" key="7">
    <source>
        <dbReference type="Proteomes" id="UP000185511"/>
    </source>
</evidence>
<evidence type="ECO:0000256" key="3">
    <source>
        <dbReference type="ARBA" id="ARBA00022840"/>
    </source>
</evidence>
<reference evidence="7" key="1">
    <citation type="submission" date="2016-06" db="EMBL/GenBank/DDBJ databases">
        <title>Complete genome sequence of Actinoalloteichus fjordicus DSM 46855 (=ADI127-17), type strain of the new species Actinoalloteichus fjordicus.</title>
        <authorList>
            <person name="Ruckert C."/>
            <person name="Nouioui I."/>
            <person name="Willmese J."/>
            <person name="van Wezel G."/>
            <person name="Klenk H.-P."/>
            <person name="Kalinowski J."/>
            <person name="Zotchev S.B."/>
        </authorList>
    </citation>
    <scope>NUCLEOTIDE SEQUENCE [LARGE SCALE GENOMIC DNA]</scope>
    <source>
        <strain evidence="7">ADI127-7</strain>
    </source>
</reference>
<dbReference type="Proteomes" id="UP000185511">
    <property type="component" value="Chromosome"/>
</dbReference>
<dbReference type="InterPro" id="IPR003593">
    <property type="entry name" value="AAA+_ATPase"/>
</dbReference>
<dbReference type="SUPFAM" id="SSF52540">
    <property type="entry name" value="P-loop containing nucleoside triphosphate hydrolases"/>
    <property type="match status" value="1"/>
</dbReference>
<accession>A0AAC9PTS5</accession>
<organism evidence="6 7">
    <name type="scientific">Actinoalloteichus fjordicus</name>
    <dbReference type="NCBI Taxonomy" id="1612552"/>
    <lineage>
        <taxon>Bacteria</taxon>
        <taxon>Bacillati</taxon>
        <taxon>Actinomycetota</taxon>
        <taxon>Actinomycetes</taxon>
        <taxon>Pseudonocardiales</taxon>
        <taxon>Pseudonocardiaceae</taxon>
        <taxon>Actinoalloteichus</taxon>
    </lineage>
</organism>
<gene>
    <name evidence="6" type="ORF">UA74_20830</name>
</gene>
<dbReference type="InterPro" id="IPR003959">
    <property type="entry name" value="ATPase_AAA_core"/>
</dbReference>
<sequence>MTGRGEAAGPTVRARELPDAAAPAVDDGASAEIGRDADAGTPRSAAAEPAPNDGAGSAAAEQRGLRDLLRRLAAVEEQVRGLVAARRAADPEPADPYRGLYLSEEAVLRILADRPAPPAGTNGDDRPSTVDDELPATRLGVLARRFGLSRLDVDLLLIALAPDLDGRFERLYAYLNDDVTRRRATVALALELADLPQAGRGRFRLAPDAPLIAGGLLRVEETDRPMLSRSLRVPDRVVAHLLGHDALDADLAGLLRLVATDSRRTGGGEPDALPARLAAVLATGTRLLYLHAPDGDGAASAVATLAAARRDALVIDATRLIQVTESSALRDLLLLVAREARLRGAGLILGPVETLDPARPERRPLLPAFAALAEWIPVLLHGVRGWDPQWTEDSPITVAVPVPTSDDRAALWRDAVAEITGGRLTGAEVPGGLLAGYRLGAEQVRQAARTAAGLAVVDGGPLTPAHLRAGVRAQNAAGLERLARRITPDVGWDDLVLADSTRSRLHELSLRAAHRETVLGRWRMRPGGGRGRGVLALFAGESGTGKTMSAEVLAAQLGLDLYVVDLATVVDKYVGETEKNLERIFTEAAGVNGVLLFDEADAIFGRRSEVKDSHDKHANMESAYLLQRMESFDGIAVLTTNLRANLDEAFIRRLDVVADFPMPAASARLALWDRCLGTRLPRADDIDLPFCAESFELSGGSIRACAISAAYLAAEADRPVRMADLINAVRREYRKLGRLLLDAEFGPWLSS</sequence>
<keyword evidence="3" id="KW-0067">ATP-binding</keyword>
<name>A0AAC9PTS5_9PSEU</name>
<dbReference type="Pfam" id="PF22977">
    <property type="entry name" value="WHD"/>
    <property type="match status" value="1"/>
</dbReference>
<comment type="similarity">
    <text evidence="1">Belongs to the AAA ATPase family.</text>
</comment>
<keyword evidence="7" id="KW-1185">Reference proteome</keyword>
<evidence type="ECO:0000256" key="4">
    <source>
        <dbReference type="SAM" id="MobiDB-lite"/>
    </source>
</evidence>
<proteinExistence type="inferred from homology"/>
<dbReference type="CDD" id="cd19481">
    <property type="entry name" value="RecA-like_protease"/>
    <property type="match status" value="1"/>
</dbReference>
<evidence type="ECO:0000313" key="6">
    <source>
        <dbReference type="EMBL" id="APU16191.1"/>
    </source>
</evidence>
<dbReference type="GO" id="GO:0016887">
    <property type="term" value="F:ATP hydrolysis activity"/>
    <property type="evidence" value="ECO:0007669"/>
    <property type="project" value="InterPro"/>
</dbReference>
<dbReference type="KEGG" id="acad:UA74_20830"/>
<evidence type="ECO:0000256" key="2">
    <source>
        <dbReference type="ARBA" id="ARBA00022741"/>
    </source>
</evidence>
<evidence type="ECO:0000259" key="5">
    <source>
        <dbReference type="SMART" id="SM00382"/>
    </source>
</evidence>
<keyword evidence="2" id="KW-0547">Nucleotide-binding</keyword>
<evidence type="ECO:0000256" key="1">
    <source>
        <dbReference type="ARBA" id="ARBA00006914"/>
    </source>
</evidence>
<dbReference type="SMART" id="SM00382">
    <property type="entry name" value="AAA"/>
    <property type="match status" value="1"/>
</dbReference>
<dbReference type="InterPro" id="IPR027417">
    <property type="entry name" value="P-loop_NTPase"/>
</dbReference>
<dbReference type="EMBL" id="CP016076">
    <property type="protein sequence ID" value="APU16191.1"/>
    <property type="molecule type" value="Genomic_DNA"/>
</dbReference>
<dbReference type="AlphaFoldDB" id="A0AAC9PTS5"/>
<feature type="compositionally biased region" description="Low complexity" evidence="4">
    <location>
        <begin position="19"/>
        <end position="31"/>
    </location>
</feature>
<dbReference type="PANTHER" id="PTHR23073">
    <property type="entry name" value="26S PROTEASOME REGULATORY SUBUNIT"/>
    <property type="match status" value="1"/>
</dbReference>
<dbReference type="InterPro" id="IPR054472">
    <property type="entry name" value="WHD"/>
</dbReference>